<dbReference type="InterPro" id="IPR003770">
    <property type="entry name" value="MLTG-like"/>
</dbReference>
<dbReference type="CDD" id="cd08010">
    <property type="entry name" value="MltG_like"/>
    <property type="match status" value="1"/>
</dbReference>
<evidence type="ECO:0000256" key="6">
    <source>
        <dbReference type="ARBA" id="ARBA00023316"/>
    </source>
</evidence>
<keyword evidence="3 7" id="KW-1133">Transmembrane helix</keyword>
<dbReference type="GO" id="GO:0071555">
    <property type="term" value="P:cell wall organization"/>
    <property type="evidence" value="ECO:0007669"/>
    <property type="project" value="UniProtKB-KW"/>
</dbReference>
<dbReference type="HAMAP" id="MF_02065">
    <property type="entry name" value="MltG"/>
    <property type="match status" value="1"/>
</dbReference>
<evidence type="ECO:0000313" key="9">
    <source>
        <dbReference type="Proteomes" id="UP000007437"/>
    </source>
</evidence>
<organism evidence="8 9">
    <name type="scientific">Mycetohabitans rhizoxinica (strain DSM 19002 / CIP 109453 / HKI 454)</name>
    <name type="common">Paraburkholderia rhizoxinica</name>
    <dbReference type="NCBI Taxonomy" id="882378"/>
    <lineage>
        <taxon>Bacteria</taxon>
        <taxon>Pseudomonadati</taxon>
        <taxon>Pseudomonadota</taxon>
        <taxon>Betaproteobacteria</taxon>
        <taxon>Burkholderiales</taxon>
        <taxon>Burkholderiaceae</taxon>
        <taxon>Mycetohabitans</taxon>
    </lineage>
</organism>
<evidence type="ECO:0000256" key="2">
    <source>
        <dbReference type="ARBA" id="ARBA00022692"/>
    </source>
</evidence>
<evidence type="ECO:0000256" key="3">
    <source>
        <dbReference type="ARBA" id="ARBA00022989"/>
    </source>
</evidence>
<keyword evidence="1 7" id="KW-1003">Cell membrane</keyword>
<dbReference type="GO" id="GO:0008932">
    <property type="term" value="F:lytic endotransglycosylase activity"/>
    <property type="evidence" value="ECO:0007669"/>
    <property type="project" value="UniProtKB-UniRule"/>
</dbReference>
<dbReference type="STRING" id="882378.RBRH_01584"/>
<dbReference type="EMBL" id="FR687359">
    <property type="protein sequence ID" value="CBW75165.1"/>
    <property type="molecule type" value="Genomic_DNA"/>
</dbReference>
<proteinExistence type="inferred from homology"/>
<gene>
    <name evidence="7" type="primary">mltG</name>
    <name evidence="8" type="ordered locus">RBRH_01584</name>
</gene>
<dbReference type="EC" id="4.2.2.29" evidence="7"/>
<keyword evidence="2 7" id="KW-0812">Transmembrane</keyword>
<keyword evidence="4 7" id="KW-0472">Membrane</keyword>
<name>E5ARD3_MYCRK</name>
<comment type="subcellular location">
    <subcellularLocation>
        <location evidence="7">Cell inner membrane</location>
        <topology evidence="7">Single-pass membrane protein</topology>
    </subcellularLocation>
</comment>
<dbReference type="HOGENOM" id="CLU_025574_0_2_4"/>
<feature type="site" description="Important for catalytic activity" evidence="7">
    <location>
        <position position="258"/>
    </location>
</feature>
<comment type="catalytic activity">
    <reaction evidence="7">
        <text>a peptidoglycan chain = a peptidoglycan chain with N-acetyl-1,6-anhydromuramyl-[peptide] at the reducing end + a peptidoglycan chain with N-acetylglucosamine at the non-reducing end.</text>
        <dbReference type="EC" id="4.2.2.29"/>
    </reaction>
</comment>
<dbReference type="Proteomes" id="UP000007437">
    <property type="component" value="Chromosome"/>
</dbReference>
<dbReference type="NCBIfam" id="TIGR00247">
    <property type="entry name" value="endolytic transglycosylase MltG"/>
    <property type="match status" value="1"/>
</dbReference>
<feature type="transmembrane region" description="Helical" evidence="7">
    <location>
        <begin position="19"/>
        <end position="42"/>
    </location>
</feature>
<evidence type="ECO:0000313" key="8">
    <source>
        <dbReference type="EMBL" id="CBW75165.1"/>
    </source>
</evidence>
<dbReference type="AlphaFoldDB" id="E5ARD3"/>
<keyword evidence="6 7" id="KW-0961">Cell wall biogenesis/degradation</keyword>
<reference evidence="8 9" key="1">
    <citation type="journal article" date="2011" name="J. Bacteriol.">
        <title>Complete genome sequence of Burkholderia rhizoxinica, an endosymbiont of Rhizopus microsporus.</title>
        <authorList>
            <person name="Lackner G."/>
            <person name="Moebius N."/>
            <person name="Partida-Martinez L."/>
            <person name="Hertweck C."/>
        </authorList>
    </citation>
    <scope>NUCLEOTIDE SEQUENCE [LARGE SCALE GENOMIC DNA]</scope>
    <source>
        <strain evidence="9">DSM 19002 / CIP 109453 / HKI 454</strain>
    </source>
</reference>
<dbReference type="PANTHER" id="PTHR30518:SF2">
    <property type="entry name" value="ENDOLYTIC MUREIN TRANSGLYCOSYLASE"/>
    <property type="match status" value="1"/>
</dbReference>
<dbReference type="eggNOG" id="COG1559">
    <property type="taxonomic scope" value="Bacteria"/>
</dbReference>
<comment type="similarity">
    <text evidence="7">Belongs to the transglycosylase MltG family.</text>
</comment>
<evidence type="ECO:0000256" key="4">
    <source>
        <dbReference type="ARBA" id="ARBA00023136"/>
    </source>
</evidence>
<keyword evidence="5 7" id="KW-0456">Lyase</keyword>
<accession>E5ARD3</accession>
<dbReference type="Gene3D" id="3.30.1490.480">
    <property type="entry name" value="Endolytic murein transglycosylase"/>
    <property type="match status" value="1"/>
</dbReference>
<protein>
    <recommendedName>
        <fullName evidence="7">Endolytic murein transglycosylase</fullName>
        <ecNumber evidence="7">4.2.2.29</ecNumber>
    </recommendedName>
    <alternativeName>
        <fullName evidence="7">Peptidoglycan lytic transglycosylase</fullName>
    </alternativeName>
    <alternativeName>
        <fullName evidence="7">Peptidoglycan polymerization terminase</fullName>
    </alternativeName>
</protein>
<evidence type="ECO:0000256" key="5">
    <source>
        <dbReference type="ARBA" id="ARBA00023239"/>
    </source>
</evidence>
<dbReference type="PANTHER" id="PTHR30518">
    <property type="entry name" value="ENDOLYTIC MUREIN TRANSGLYCOSYLASE"/>
    <property type="match status" value="1"/>
</dbReference>
<dbReference type="GO" id="GO:0005886">
    <property type="term" value="C:plasma membrane"/>
    <property type="evidence" value="ECO:0007669"/>
    <property type="project" value="UniProtKB-SubCell"/>
</dbReference>
<dbReference type="KEGG" id="brh:RBRH_01584"/>
<evidence type="ECO:0000256" key="7">
    <source>
        <dbReference type="HAMAP-Rule" id="MF_02065"/>
    </source>
</evidence>
<sequence>MCYIESCSALFHMSLFKKVLFATAAAATVAVVAACGAVWYWARTPLQITPSPLDVTIKPRSSLRSVAVQLRRDGVPIEPRLFVLMARVLGLSSQLKSGNYAFSAGVTPYGVLQKVARGDVNQYVVTIIEGWTFRRMRDEINAHPALRHDSAALSDAQLMRAILADVAPTDPHAAGTPPASPPARHMPALQGAPAQEPEGLFFPDTYLFDKNTSDLDIYRRAYRLMHLRVQQAWEGRALGLPYATPYDALKMASIVEKETGLAQDRPLVAAVFVNRLRLSMPLQTDPTVIYGLGTSYAGRLRKQDLQTDTPYNTYMRGGLPPTPIALPGNASLEAALHPAVSSALYFVARGDGSSHFSDNLGDHNKAVDKYIRGQ</sequence>
<dbReference type="Pfam" id="PF02618">
    <property type="entry name" value="YceG"/>
    <property type="match status" value="1"/>
</dbReference>
<keyword evidence="7" id="KW-0997">Cell inner membrane</keyword>
<evidence type="ECO:0000256" key="1">
    <source>
        <dbReference type="ARBA" id="ARBA00022475"/>
    </source>
</evidence>
<dbReference type="GO" id="GO:0009252">
    <property type="term" value="P:peptidoglycan biosynthetic process"/>
    <property type="evidence" value="ECO:0007669"/>
    <property type="project" value="UniProtKB-UniRule"/>
</dbReference>
<comment type="function">
    <text evidence="7">Functions as a peptidoglycan terminase that cleaves nascent peptidoglycan strands endolytically to terminate their elongation.</text>
</comment>
<dbReference type="Gene3D" id="3.30.160.60">
    <property type="entry name" value="Classic Zinc Finger"/>
    <property type="match status" value="1"/>
</dbReference>